<evidence type="ECO:0000256" key="1">
    <source>
        <dbReference type="SAM" id="MobiDB-lite"/>
    </source>
</evidence>
<gene>
    <name evidence="2" type="ORF">P167DRAFT_539353</name>
</gene>
<protein>
    <recommendedName>
        <fullName evidence="4">J domain-containing protein</fullName>
    </recommendedName>
</protein>
<evidence type="ECO:0000313" key="3">
    <source>
        <dbReference type="Proteomes" id="UP000277580"/>
    </source>
</evidence>
<feature type="region of interest" description="Disordered" evidence="1">
    <location>
        <begin position="1"/>
        <end position="32"/>
    </location>
</feature>
<dbReference type="EMBL" id="ML119165">
    <property type="protein sequence ID" value="RPB08274.1"/>
    <property type="molecule type" value="Genomic_DNA"/>
</dbReference>
<dbReference type="AlphaFoldDB" id="A0A3N4KCL9"/>
<evidence type="ECO:0000313" key="2">
    <source>
        <dbReference type="EMBL" id="RPB08274.1"/>
    </source>
</evidence>
<dbReference type="InterPro" id="IPR036869">
    <property type="entry name" value="J_dom_sf"/>
</dbReference>
<dbReference type="OrthoDB" id="5352776at2759"/>
<dbReference type="Proteomes" id="UP000277580">
    <property type="component" value="Unassembled WGS sequence"/>
</dbReference>
<feature type="compositionally biased region" description="Pro residues" evidence="1">
    <location>
        <begin position="19"/>
        <end position="31"/>
    </location>
</feature>
<proteinExistence type="predicted"/>
<dbReference type="SUPFAM" id="SSF46565">
    <property type="entry name" value="Chaperone J-domain"/>
    <property type="match status" value="1"/>
</dbReference>
<reference evidence="2 3" key="1">
    <citation type="journal article" date="2018" name="Nat. Ecol. Evol.">
        <title>Pezizomycetes genomes reveal the molecular basis of ectomycorrhizal truffle lifestyle.</title>
        <authorList>
            <person name="Murat C."/>
            <person name="Payen T."/>
            <person name="Noel B."/>
            <person name="Kuo A."/>
            <person name="Morin E."/>
            <person name="Chen J."/>
            <person name="Kohler A."/>
            <person name="Krizsan K."/>
            <person name="Balestrini R."/>
            <person name="Da Silva C."/>
            <person name="Montanini B."/>
            <person name="Hainaut M."/>
            <person name="Levati E."/>
            <person name="Barry K.W."/>
            <person name="Belfiori B."/>
            <person name="Cichocki N."/>
            <person name="Clum A."/>
            <person name="Dockter R.B."/>
            <person name="Fauchery L."/>
            <person name="Guy J."/>
            <person name="Iotti M."/>
            <person name="Le Tacon F."/>
            <person name="Lindquist E.A."/>
            <person name="Lipzen A."/>
            <person name="Malagnac F."/>
            <person name="Mello A."/>
            <person name="Molinier V."/>
            <person name="Miyauchi S."/>
            <person name="Poulain J."/>
            <person name="Riccioni C."/>
            <person name="Rubini A."/>
            <person name="Sitrit Y."/>
            <person name="Splivallo R."/>
            <person name="Traeger S."/>
            <person name="Wang M."/>
            <person name="Zifcakova L."/>
            <person name="Wipf D."/>
            <person name="Zambonelli A."/>
            <person name="Paolocci F."/>
            <person name="Nowrousian M."/>
            <person name="Ottonello S."/>
            <person name="Baldrian P."/>
            <person name="Spatafora J.W."/>
            <person name="Henrissat B."/>
            <person name="Nagy L.G."/>
            <person name="Aury J.M."/>
            <person name="Wincker P."/>
            <person name="Grigoriev I.V."/>
            <person name="Bonfante P."/>
            <person name="Martin F.M."/>
        </authorList>
    </citation>
    <scope>NUCLEOTIDE SEQUENCE [LARGE SCALE GENOMIC DNA]</scope>
    <source>
        <strain evidence="2 3">CCBAS932</strain>
    </source>
</reference>
<sequence length="488" mass="54859">MSWFNFSRASASSSNTRANPPPPPPRRQPPADPHKLDALNQSYASISAVTAPTLRLGRIDKTLALATNFLSDRTLSTNQHRLVNIAASKVARFAVTTIISDSGIFTQKWHLQQYLQRCIDADEAIYAPSGSPISSLETTQLRCAAAAQDIVDMFHTDWEKTRSMQWDIWLERATGRTPLRQFSVFRKPRHEVYCSLASRHHHNALRASESGDFKGALSILSEGDGTCRMALELEEAMNADRQVHTCTAEEDIFEEAADITASYKILESTCTATRALESGHGNFTAAVADSAEKLMDYALLALDNYRHALSCATSKDIELEAESVYYLAKTYQILLKNETKAHELYLRSISLVITLSPKLPGGTWFTEAKKAVEARRAKLKAQEDSEWHSRRGPIYEKVKDKVEEIHKKSDDDARQLVEWLMKTYPPKTEGDAPDLTKSKADLPDKRVVLEAVRRYHPDKNMAFGDEWHVLAEEITKCLNNCFGRLKSL</sequence>
<organism evidence="2 3">
    <name type="scientific">Morchella conica CCBAS932</name>
    <dbReference type="NCBI Taxonomy" id="1392247"/>
    <lineage>
        <taxon>Eukaryota</taxon>
        <taxon>Fungi</taxon>
        <taxon>Dikarya</taxon>
        <taxon>Ascomycota</taxon>
        <taxon>Pezizomycotina</taxon>
        <taxon>Pezizomycetes</taxon>
        <taxon>Pezizales</taxon>
        <taxon>Morchellaceae</taxon>
        <taxon>Morchella</taxon>
    </lineage>
</organism>
<dbReference type="InParanoid" id="A0A3N4KCL9"/>
<evidence type="ECO:0008006" key="4">
    <source>
        <dbReference type="Google" id="ProtNLM"/>
    </source>
</evidence>
<keyword evidence="3" id="KW-1185">Reference proteome</keyword>
<name>A0A3N4KCL9_9PEZI</name>
<accession>A0A3N4KCL9</accession>
<feature type="compositionally biased region" description="Low complexity" evidence="1">
    <location>
        <begin position="7"/>
        <end position="18"/>
    </location>
</feature>